<sequence length="949" mass="104409">MLAASIFALGACQPANNNSTETKSEQLSGSVIKYEKYQLANGLTVILHEDQSDPLVEVNITYHVGSAREELGRSGFAHFFEHMMFQGSENVADEEHFKIVTEAGGSMNGSTNADITNYYQTVPINQLEKVLWLEADRMGFLLDAVTQEKFENQRETVKNERGQRVDNQPYGLRFERTGEALYPEGHPYSWSTIGYVEDLDRVNVNDLKKFFQKWYGPNNAVLTIGGAIDKAQTKAWVEKYFATIPRGPEVTKAEKAPAKLAETRFITLEDKVHLPLLQITLPTVYAKHPDEPALDVLADILGGGKTSLLYKNMVQNGLALQAFAGHPCRELACEFQLLALVNPEKVQGLQQMQTIINETLAEFEQRGVQDDDLQRTKAGIESGTIFGLQSVAGKVRQLASGQIFDNEPDGIQADIERYNAVTKDDVMRVFDKYVKNKPAVVLSIVPEGQAQLAVAAQNFSLPVREYDAQTELADAIEQTKIADNFDRSLQPAAGVNPIVGIPEFWSHTFDRDVVGEGAGVQNTGGQSIEILGVDTDETPTVFMNIAIEGGPLLDSADKPGIAVMTAQMMNESTALSSNVEVANRLALLGSSISFSASGRYTNVYVSSLTKNLSETMTILQEMLFSPGFKEADFARLKQNTLQGLQQALKNPSTLASRASSVVLFGESNILGMPEEGTTQSVQAITLEDLKAFYDNYYRPNFADVVIVGDIPKAEAIETISFLSAWEGKEYTLPSFGEFANAGKGKIYLVDNPGGVQSVISILKHALVFDAEGEYFKSGLMNFPLGGMFNSRINLNLREDKGYTYGARSGFNGGKMTGTFSASADVAGQHTVASIQEFLKEMDKYQASGMTQDELELMKKAYTQRDALSSETPTRKAGILIRMLGYDLDKDYRKRQKEIINNATTEELNALAAKWLDTDSMDIIVVGDAATLREKLSVLDRQIIDLEVPK</sequence>
<organism evidence="8 9">
    <name type="scientific">Glaciecola nitratireducens (strain JCM 12485 / KCTC 12276 / FR1064)</name>
    <dbReference type="NCBI Taxonomy" id="1085623"/>
    <lineage>
        <taxon>Bacteria</taxon>
        <taxon>Pseudomonadati</taxon>
        <taxon>Pseudomonadota</taxon>
        <taxon>Gammaproteobacteria</taxon>
        <taxon>Alteromonadales</taxon>
        <taxon>Alteromonadaceae</taxon>
        <taxon>Brumicola</taxon>
    </lineage>
</organism>
<dbReference type="InterPro" id="IPR050626">
    <property type="entry name" value="Peptidase_M16"/>
</dbReference>
<evidence type="ECO:0000313" key="9">
    <source>
        <dbReference type="Proteomes" id="UP000009282"/>
    </source>
</evidence>
<comment type="similarity">
    <text evidence="1">Belongs to the peptidase M16 family.</text>
</comment>
<evidence type="ECO:0000256" key="1">
    <source>
        <dbReference type="ARBA" id="ARBA00007261"/>
    </source>
</evidence>
<dbReference type="eggNOG" id="COG0612">
    <property type="taxonomic scope" value="Bacteria"/>
</dbReference>
<evidence type="ECO:0000259" key="7">
    <source>
        <dbReference type="Pfam" id="PF05193"/>
    </source>
</evidence>
<keyword evidence="4" id="KW-0862">Zinc</keyword>
<name>G4QKS7_GLANF</name>
<dbReference type="GO" id="GO:0006508">
    <property type="term" value="P:proteolysis"/>
    <property type="evidence" value="ECO:0007669"/>
    <property type="project" value="UniProtKB-KW"/>
</dbReference>
<proteinExistence type="inferred from homology"/>
<reference evidence="8 9" key="1">
    <citation type="journal article" date="2011" name="J. Bacteriol.">
        <title>Complete genome sequence of seawater bacterium Glaciecola nitratireducens FR1064T.</title>
        <authorList>
            <person name="Bian F."/>
            <person name="Qin Q.L."/>
            <person name="Xie B.B."/>
            <person name="Shu Y.L."/>
            <person name="Zhang X.Y."/>
            <person name="Yu Y."/>
            <person name="Chen B."/>
            <person name="Chen X.L."/>
            <person name="Zhou B.C."/>
            <person name="Zhang Y.Z."/>
        </authorList>
    </citation>
    <scope>NUCLEOTIDE SEQUENCE [LARGE SCALE GENOMIC DNA]</scope>
    <source>
        <strain evidence="9">JCM 12485 / KCTC 12276 / FR1064</strain>
    </source>
</reference>
<dbReference type="AlphaFoldDB" id="G4QKS7"/>
<dbReference type="GO" id="GO:0008237">
    <property type="term" value="F:metallopeptidase activity"/>
    <property type="evidence" value="ECO:0007669"/>
    <property type="project" value="UniProtKB-KW"/>
</dbReference>
<dbReference type="HOGENOM" id="CLU_007487_0_1_6"/>
<accession>G4QKS7</accession>
<dbReference type="PANTHER" id="PTHR43690:SF35">
    <property type="entry name" value="NON-CATALYTIC MEMBER OF PEPTIDASE SUBFAMILY M16B-RELATED"/>
    <property type="match status" value="1"/>
</dbReference>
<dbReference type="Gene3D" id="3.30.830.10">
    <property type="entry name" value="Metalloenzyme, LuxS/M16 peptidase-like"/>
    <property type="match status" value="4"/>
</dbReference>
<dbReference type="PANTHER" id="PTHR43690">
    <property type="entry name" value="NARDILYSIN"/>
    <property type="match status" value="1"/>
</dbReference>
<feature type="domain" description="Peptidase M16 N-terminal" evidence="6">
    <location>
        <begin position="45"/>
        <end position="167"/>
    </location>
</feature>
<feature type="domain" description="Peptidase M16 C-terminal" evidence="7">
    <location>
        <begin position="684"/>
        <end position="860"/>
    </location>
</feature>
<dbReference type="InterPro" id="IPR011249">
    <property type="entry name" value="Metalloenz_LuxS/M16"/>
</dbReference>
<dbReference type="InterPro" id="IPR007863">
    <property type="entry name" value="Peptidase_M16_C"/>
</dbReference>
<evidence type="ECO:0000256" key="5">
    <source>
        <dbReference type="ARBA" id="ARBA00023049"/>
    </source>
</evidence>
<keyword evidence="3" id="KW-0378">Hydrolase</keyword>
<keyword evidence="2" id="KW-0645">Protease</keyword>
<feature type="domain" description="Peptidase M16 N-terminal" evidence="6">
    <location>
        <begin position="536"/>
        <end position="653"/>
    </location>
</feature>
<feature type="domain" description="Peptidase M16 C-terminal" evidence="7">
    <location>
        <begin position="202"/>
        <end position="378"/>
    </location>
</feature>
<keyword evidence="9" id="KW-1185">Reference proteome</keyword>
<dbReference type="Pfam" id="PF00675">
    <property type="entry name" value="Peptidase_M16"/>
    <property type="match status" value="2"/>
</dbReference>
<evidence type="ECO:0000259" key="6">
    <source>
        <dbReference type="Pfam" id="PF00675"/>
    </source>
</evidence>
<evidence type="ECO:0000256" key="4">
    <source>
        <dbReference type="ARBA" id="ARBA00022833"/>
    </source>
</evidence>
<dbReference type="EMBL" id="CP003060">
    <property type="protein sequence ID" value="AEP30380.1"/>
    <property type="molecule type" value="Genomic_DNA"/>
</dbReference>
<evidence type="ECO:0000313" key="8">
    <source>
        <dbReference type="EMBL" id="AEP30380.1"/>
    </source>
</evidence>
<dbReference type="STRING" id="1085623.GNIT_2279"/>
<dbReference type="InterPro" id="IPR011765">
    <property type="entry name" value="Pept_M16_N"/>
</dbReference>
<keyword evidence="5" id="KW-0482">Metalloprotease</keyword>
<dbReference type="Pfam" id="PF05193">
    <property type="entry name" value="Peptidase_M16_C"/>
    <property type="match status" value="2"/>
</dbReference>
<evidence type="ECO:0000256" key="2">
    <source>
        <dbReference type="ARBA" id="ARBA00022670"/>
    </source>
</evidence>
<dbReference type="SUPFAM" id="SSF63411">
    <property type="entry name" value="LuxS/MPP-like metallohydrolase"/>
    <property type="match status" value="4"/>
</dbReference>
<protein>
    <submittedName>
        <fullName evidence="8">Peptidase M16-like protein</fullName>
    </submittedName>
</protein>
<evidence type="ECO:0000256" key="3">
    <source>
        <dbReference type="ARBA" id="ARBA00022801"/>
    </source>
</evidence>
<gene>
    <name evidence="8" type="primary">pqqL</name>
    <name evidence="8" type="ordered locus">GNIT_2279</name>
</gene>
<dbReference type="Proteomes" id="UP000009282">
    <property type="component" value="Chromosome"/>
</dbReference>
<dbReference type="GO" id="GO:0046872">
    <property type="term" value="F:metal ion binding"/>
    <property type="evidence" value="ECO:0007669"/>
    <property type="project" value="InterPro"/>
</dbReference>
<dbReference type="KEGG" id="gni:GNIT_2279"/>